<comment type="catalytic activity">
    <reaction evidence="4 6">
        <text>L-proline + NADP(+) = (S)-1-pyrroline-5-carboxylate + NADPH + 2 H(+)</text>
        <dbReference type="Rhea" id="RHEA:14109"/>
        <dbReference type="ChEBI" id="CHEBI:15378"/>
        <dbReference type="ChEBI" id="CHEBI:17388"/>
        <dbReference type="ChEBI" id="CHEBI:57783"/>
        <dbReference type="ChEBI" id="CHEBI:58349"/>
        <dbReference type="ChEBI" id="CHEBI:60039"/>
        <dbReference type="EC" id="1.5.1.2"/>
    </reaction>
</comment>
<comment type="function">
    <text evidence="4">Catalyzes the reduction of 1-pyrroline-5-carboxylate (PCA) to L-proline.</text>
</comment>
<evidence type="ECO:0000256" key="2">
    <source>
        <dbReference type="ARBA" id="ARBA00022857"/>
    </source>
</evidence>
<dbReference type="PIRSF" id="PIRSF000193">
    <property type="entry name" value="Pyrrol-5-carb_rd"/>
    <property type="match status" value="1"/>
</dbReference>
<accession>A0ABV5JR12</accession>
<dbReference type="SUPFAM" id="SSF48179">
    <property type="entry name" value="6-phosphogluconate dehydrogenase C-terminal domain-like"/>
    <property type="match status" value="1"/>
</dbReference>
<dbReference type="GO" id="GO:0004735">
    <property type="term" value="F:pyrroline-5-carboxylate reductase activity"/>
    <property type="evidence" value="ECO:0007669"/>
    <property type="project" value="UniProtKB-EC"/>
</dbReference>
<keyword evidence="3 4" id="KW-0560">Oxidoreductase</keyword>
<keyword evidence="4 6" id="KW-0028">Amino-acid biosynthesis</keyword>
<evidence type="ECO:0000313" key="10">
    <source>
        <dbReference type="Proteomes" id="UP001589700"/>
    </source>
</evidence>
<dbReference type="Pfam" id="PF03807">
    <property type="entry name" value="F420_oxidored"/>
    <property type="match status" value="1"/>
</dbReference>
<dbReference type="InterPro" id="IPR036291">
    <property type="entry name" value="NAD(P)-bd_dom_sf"/>
</dbReference>
<dbReference type="InterPro" id="IPR029036">
    <property type="entry name" value="P5CR_dimer"/>
</dbReference>
<reference evidence="9 10" key="1">
    <citation type="submission" date="2024-09" db="EMBL/GenBank/DDBJ databases">
        <authorList>
            <person name="Sun Q."/>
            <person name="Mori K."/>
        </authorList>
    </citation>
    <scope>NUCLEOTIDE SEQUENCE [LARGE SCALE GENOMIC DNA]</scope>
    <source>
        <strain evidence="9 10">CCM 7659</strain>
    </source>
</reference>
<comment type="subcellular location">
    <subcellularLocation>
        <location evidence="4">Cytoplasm</location>
    </subcellularLocation>
</comment>
<dbReference type="PANTHER" id="PTHR11645:SF0">
    <property type="entry name" value="PYRROLINE-5-CARBOXYLATE REDUCTASE 3"/>
    <property type="match status" value="1"/>
</dbReference>
<evidence type="ECO:0000313" key="9">
    <source>
        <dbReference type="EMBL" id="MFB9259340.1"/>
    </source>
</evidence>
<organism evidence="9 10">
    <name type="scientific">Dietzia aerolata</name>
    <dbReference type="NCBI Taxonomy" id="595984"/>
    <lineage>
        <taxon>Bacteria</taxon>
        <taxon>Bacillati</taxon>
        <taxon>Actinomycetota</taxon>
        <taxon>Actinomycetes</taxon>
        <taxon>Mycobacteriales</taxon>
        <taxon>Dietziaceae</taxon>
        <taxon>Dietzia</taxon>
    </lineage>
</organism>
<dbReference type="InterPro" id="IPR008927">
    <property type="entry name" value="6-PGluconate_DH-like_C_sf"/>
</dbReference>
<dbReference type="Gene3D" id="3.40.50.720">
    <property type="entry name" value="NAD(P)-binding Rossmann-like Domain"/>
    <property type="match status" value="1"/>
</dbReference>
<dbReference type="EC" id="1.5.1.2" evidence="4 5"/>
<evidence type="ECO:0000259" key="8">
    <source>
        <dbReference type="Pfam" id="PF14748"/>
    </source>
</evidence>
<keyword evidence="4 6" id="KW-0641">Proline biosynthesis</keyword>
<feature type="domain" description="Pyrroline-5-carboxylate reductase dimerisation" evidence="8">
    <location>
        <begin position="162"/>
        <end position="264"/>
    </location>
</feature>
<dbReference type="PROSITE" id="PS00521">
    <property type="entry name" value="P5CR"/>
    <property type="match status" value="1"/>
</dbReference>
<dbReference type="Proteomes" id="UP001589700">
    <property type="component" value="Unassembled WGS sequence"/>
</dbReference>
<evidence type="ECO:0000256" key="4">
    <source>
        <dbReference type="HAMAP-Rule" id="MF_01925"/>
    </source>
</evidence>
<keyword evidence="2 4" id="KW-0521">NADP</keyword>
<proteinExistence type="inferred from homology"/>
<feature type="domain" description="Pyrroline-5-carboxylate reductase catalytic N-terminal" evidence="7">
    <location>
        <begin position="3"/>
        <end position="99"/>
    </location>
</feature>
<dbReference type="RefSeq" id="WP_380023180.1">
    <property type="nucleotide sequence ID" value="NZ_JBHMDY010000004.1"/>
</dbReference>
<comment type="similarity">
    <text evidence="1 4 6">Belongs to the pyrroline-5-carboxylate reductase family.</text>
</comment>
<comment type="caution">
    <text evidence="9">The sequence shown here is derived from an EMBL/GenBank/DDBJ whole genome shotgun (WGS) entry which is preliminary data.</text>
</comment>
<dbReference type="SUPFAM" id="SSF51735">
    <property type="entry name" value="NAD(P)-binding Rossmann-fold domains"/>
    <property type="match status" value="1"/>
</dbReference>
<sequence>MTRIAVVGGGRIGEALIAGLREAGTPGSDIVVIEAVQARADELAKKYSILPTTLDIGCEGADVIAIAVKPQDVPAVTERIGEAISDSVHESIVVSLAAGVSTESLENKLSAGSPVVRVMPNTAMLVGQGVSAVCKGRFARDEHVEQVKTLMESVGGVVVVTEAQMDAVTAVSGSGPAYFFLLTEAMIDAGVEQGLPRDVATTLATGTAHGAGAMLAAGGDGPGQLRYNVCSPGGTTAAAIRAFEAGGLRATVADAMEAAATKSHAISQASKDDDDDDIA</sequence>
<dbReference type="PANTHER" id="PTHR11645">
    <property type="entry name" value="PYRROLINE-5-CARBOXYLATE REDUCTASE"/>
    <property type="match status" value="1"/>
</dbReference>
<evidence type="ECO:0000259" key="7">
    <source>
        <dbReference type="Pfam" id="PF03807"/>
    </source>
</evidence>
<keyword evidence="10" id="KW-1185">Reference proteome</keyword>
<evidence type="ECO:0000256" key="6">
    <source>
        <dbReference type="RuleBase" id="RU003903"/>
    </source>
</evidence>
<evidence type="ECO:0000256" key="5">
    <source>
        <dbReference type="NCBIfam" id="TIGR00112"/>
    </source>
</evidence>
<dbReference type="Gene3D" id="1.10.3730.10">
    <property type="entry name" value="ProC C-terminal domain-like"/>
    <property type="match status" value="1"/>
</dbReference>
<dbReference type="EMBL" id="JBHMDY010000004">
    <property type="protein sequence ID" value="MFB9259340.1"/>
    <property type="molecule type" value="Genomic_DNA"/>
</dbReference>
<dbReference type="Pfam" id="PF14748">
    <property type="entry name" value="P5CR_dimer"/>
    <property type="match status" value="1"/>
</dbReference>
<comment type="pathway">
    <text evidence="4 6">Amino-acid biosynthesis; L-proline biosynthesis; L-proline from L-glutamate 5-semialdehyde: step 1/1.</text>
</comment>
<evidence type="ECO:0000256" key="1">
    <source>
        <dbReference type="ARBA" id="ARBA00005525"/>
    </source>
</evidence>
<comment type="catalytic activity">
    <reaction evidence="4">
        <text>L-proline + NAD(+) = (S)-1-pyrroline-5-carboxylate + NADH + 2 H(+)</text>
        <dbReference type="Rhea" id="RHEA:14105"/>
        <dbReference type="ChEBI" id="CHEBI:15378"/>
        <dbReference type="ChEBI" id="CHEBI:17388"/>
        <dbReference type="ChEBI" id="CHEBI:57540"/>
        <dbReference type="ChEBI" id="CHEBI:57945"/>
        <dbReference type="ChEBI" id="CHEBI:60039"/>
        <dbReference type="EC" id="1.5.1.2"/>
    </reaction>
</comment>
<name>A0ABV5JR12_9ACTN</name>
<dbReference type="InterPro" id="IPR000304">
    <property type="entry name" value="Pyrroline-COOH_reductase"/>
</dbReference>
<gene>
    <name evidence="4 9" type="primary">proC</name>
    <name evidence="9" type="ORF">ACFFVD_05935</name>
</gene>
<dbReference type="InterPro" id="IPR028939">
    <property type="entry name" value="P5C_Rdtase_cat_N"/>
</dbReference>
<dbReference type="HAMAP" id="MF_01925">
    <property type="entry name" value="P5C_reductase"/>
    <property type="match status" value="1"/>
</dbReference>
<dbReference type="NCBIfam" id="TIGR00112">
    <property type="entry name" value="proC"/>
    <property type="match status" value="1"/>
</dbReference>
<dbReference type="InterPro" id="IPR053790">
    <property type="entry name" value="P5CR-like_CS"/>
</dbReference>
<evidence type="ECO:0000256" key="3">
    <source>
        <dbReference type="ARBA" id="ARBA00023002"/>
    </source>
</evidence>
<keyword evidence="4" id="KW-0963">Cytoplasm</keyword>
<protein>
    <recommendedName>
        <fullName evidence="4 5">Pyrroline-5-carboxylate reductase</fullName>
        <shortName evidence="4">P5C reductase</shortName>
        <shortName evidence="4">P5CR</shortName>
        <ecNumber evidence="4 5">1.5.1.2</ecNumber>
    </recommendedName>
    <alternativeName>
        <fullName evidence="4">PCA reductase</fullName>
    </alternativeName>
</protein>